<dbReference type="PROSITE" id="PS50890">
    <property type="entry name" value="PUA"/>
    <property type="match status" value="1"/>
</dbReference>
<dbReference type="Gene3D" id="3.40.50.10630">
    <property type="entry name" value="Uracil-DNA glycosylase-like"/>
    <property type="match status" value="1"/>
</dbReference>
<sequence length="611" mass="68140">MTEYFEIHSRDGPARYGEVRLTNSIATPACADDIVVDAGSLWTRNRSISDIDIEMDSVTILPHRAFPAGTDERIQESFAVTEASSNVASNRDIDVPTGIVITPETAGDHGADVYILSNAQGFIGHASEFCENIIKTRKSIPTDTALYLAGVATPRNVATLVYAGVDLVDLKCARARGLQGFYLTTEGEYFLEDITELPCSCPVCRTGRAEFDREDCADHNVTALQTALTTTRRRIRHGRLRDYLEAQSRHDQWLTATLRTLDQQYEYSETRAPIIRDTELTAASMDTRYRSEIQRFADRVTTRYRNRFSTPLVLVPCSATKPYSESQSHSRFQEAIQYRGHLVSISSPIGVVPMELELTYPAQQYDTVTTGRWSNDEISFVTQVLKQYLTRNEYPRVIAHVPERGYGEICNRVDNDTEVPFEYTVGDHPTTTESIGNLMSTLEGESRYSRCERQHNIVKAIADYQFGVHAGEALFENIDLRTTSRYPKLQIRDANTPENKTAAETATATGEDQQLATMVPQYGVISFTLAGARMWDASDVATKHVKIDQFVPHGNVLAPGVVDADTDIRVGDEVIVDGPQAYAVGRAQMFGAEMIESTRGEAVKIRHVEET</sequence>
<evidence type="ECO:0000259" key="4">
    <source>
        <dbReference type="Pfam" id="PF01472"/>
    </source>
</evidence>
<evidence type="ECO:0000259" key="7">
    <source>
        <dbReference type="Pfam" id="PF17884"/>
    </source>
</evidence>
<feature type="domain" description="DUF5591" evidence="7">
    <location>
        <begin position="293"/>
        <end position="442"/>
    </location>
</feature>
<protein>
    <submittedName>
        <fullName evidence="8">tRNA-archaeosine synthase</fullName>
    </submittedName>
</protein>
<dbReference type="Gene3D" id="2.30.130.10">
    <property type="entry name" value="PUA domain"/>
    <property type="match status" value="1"/>
</dbReference>
<dbReference type="InterPro" id="IPR036511">
    <property type="entry name" value="TGT-like_sf"/>
</dbReference>
<dbReference type="PANTHER" id="PTHR46499:SF2">
    <property type="entry name" value="ARCHAEOSINE SYNTHASE"/>
    <property type="match status" value="1"/>
</dbReference>
<evidence type="ECO:0000313" key="8">
    <source>
        <dbReference type="EMBL" id="ERG93358.1"/>
    </source>
</evidence>
<dbReference type="SUPFAM" id="SSF88697">
    <property type="entry name" value="PUA domain-like"/>
    <property type="match status" value="1"/>
</dbReference>
<dbReference type="Gene3D" id="3.20.20.105">
    <property type="entry name" value="Queuine tRNA-ribosyltransferase-like"/>
    <property type="match status" value="1"/>
</dbReference>
<dbReference type="InterPro" id="IPR004521">
    <property type="entry name" value="Uncharacterised_CHP00451"/>
</dbReference>
<dbReference type="SUPFAM" id="SSF52141">
    <property type="entry name" value="Uracil-DNA glycosylase-like"/>
    <property type="match status" value="1"/>
</dbReference>
<dbReference type="InterPro" id="IPR053418">
    <property type="entry name" value="Archaeosine_synthase_1"/>
</dbReference>
<proteinExistence type="inferred from homology"/>
<dbReference type="InterPro" id="IPR040777">
    <property type="entry name" value="DUF5591"/>
</dbReference>
<evidence type="ECO:0000256" key="3">
    <source>
        <dbReference type="ARBA" id="ARBA00022694"/>
    </source>
</evidence>
<dbReference type="Pfam" id="PF01472">
    <property type="entry name" value="PUA"/>
    <property type="match status" value="1"/>
</dbReference>
<dbReference type="InterPro" id="IPR015947">
    <property type="entry name" value="PUA-like_sf"/>
</dbReference>
<accession>U1N9X9</accession>
<dbReference type="SUPFAM" id="SSF51713">
    <property type="entry name" value="tRNA-guanine transglycosylase"/>
    <property type="match status" value="1"/>
</dbReference>
<gene>
    <name evidence="8" type="ORF">J07HQW1_03419</name>
</gene>
<dbReference type="CDD" id="cd21149">
    <property type="entry name" value="PUA_archaeosine_TGT"/>
    <property type="match status" value="1"/>
</dbReference>
<dbReference type="GO" id="GO:0002099">
    <property type="term" value="P:tRNA wobble guanine modification"/>
    <property type="evidence" value="ECO:0007669"/>
    <property type="project" value="TreeGrafter"/>
</dbReference>
<evidence type="ECO:0000256" key="2">
    <source>
        <dbReference type="ARBA" id="ARBA00008906"/>
    </source>
</evidence>
<reference evidence="8 9" key="1">
    <citation type="journal article" date="2013" name="PLoS ONE">
        <title>Assembly-driven community genomics of a hypersaline microbial ecosystem.</title>
        <authorList>
            <person name="Podell S."/>
            <person name="Ugalde J.A."/>
            <person name="Narasingarao P."/>
            <person name="Banfield J.F."/>
            <person name="Heidelberg K.B."/>
            <person name="Allen E.E."/>
        </authorList>
    </citation>
    <scope>NUCLEOTIDE SEQUENCE [LARGE SCALE GENOMIC DNA]</scope>
    <source>
        <strain evidence="9">J07HQW1</strain>
    </source>
</reference>
<evidence type="ECO:0000259" key="5">
    <source>
        <dbReference type="Pfam" id="PF01702"/>
    </source>
</evidence>
<dbReference type="PANTHER" id="PTHR46499">
    <property type="entry name" value="QUEUINE TRNA-RIBOSYLTRANSFERASE"/>
    <property type="match status" value="1"/>
</dbReference>
<dbReference type="GO" id="GO:0005737">
    <property type="term" value="C:cytoplasm"/>
    <property type="evidence" value="ECO:0007669"/>
    <property type="project" value="TreeGrafter"/>
</dbReference>
<evidence type="ECO:0000313" key="9">
    <source>
        <dbReference type="Proteomes" id="UP000030649"/>
    </source>
</evidence>
<dbReference type="InterPro" id="IPR002478">
    <property type="entry name" value="PUA"/>
</dbReference>
<comment type="pathway">
    <text evidence="1">tRNA modification; archaeosine-tRNA biosynthesis.</text>
</comment>
<dbReference type="SUPFAM" id="SSF88802">
    <property type="entry name" value="Pre-PUA domain"/>
    <property type="match status" value="1"/>
</dbReference>
<feature type="domain" description="PUA" evidence="4">
    <location>
        <begin position="554"/>
        <end position="608"/>
    </location>
</feature>
<dbReference type="InterPro" id="IPR050076">
    <property type="entry name" value="ArchSynthase1/Queuine_TRR"/>
</dbReference>
<comment type="similarity">
    <text evidence="2">Belongs to the archaeosine synthase type 1 family.</text>
</comment>
<name>U1N9X9_9EURY</name>
<dbReference type="InterPro" id="IPR029402">
    <property type="entry name" value="TGT_C2"/>
</dbReference>
<dbReference type="NCBIfam" id="TIGR00451">
    <property type="entry name" value="unchar_dom_2"/>
    <property type="match status" value="1"/>
</dbReference>
<feature type="domain" description="tRNA-guanine(15) transglycosylase-like" evidence="5">
    <location>
        <begin position="110"/>
        <end position="247"/>
    </location>
</feature>
<dbReference type="Pfam" id="PF17884">
    <property type="entry name" value="DUF5591"/>
    <property type="match status" value="1"/>
</dbReference>
<keyword evidence="3" id="KW-0819">tRNA processing</keyword>
<organism evidence="8 9">
    <name type="scientific">Haloquadratum walsbyi J07HQW1</name>
    <dbReference type="NCBI Taxonomy" id="1238424"/>
    <lineage>
        <taxon>Archaea</taxon>
        <taxon>Methanobacteriati</taxon>
        <taxon>Methanobacteriota</taxon>
        <taxon>Stenosarchaea group</taxon>
        <taxon>Halobacteria</taxon>
        <taxon>Halobacteriales</taxon>
        <taxon>Haloferacaceae</taxon>
        <taxon>Haloquadratum</taxon>
    </lineage>
</organism>
<dbReference type="HOGENOM" id="CLU_029831_0_0_2"/>
<dbReference type="InterPro" id="IPR036974">
    <property type="entry name" value="PUA_sf"/>
</dbReference>
<evidence type="ECO:0000259" key="6">
    <source>
        <dbReference type="Pfam" id="PF14810"/>
    </source>
</evidence>
<dbReference type="InterPro" id="IPR036895">
    <property type="entry name" value="Uracil-DNA_glycosylase-like_sf"/>
</dbReference>
<dbReference type="GO" id="GO:0003723">
    <property type="term" value="F:RNA binding"/>
    <property type="evidence" value="ECO:0007669"/>
    <property type="project" value="InterPro"/>
</dbReference>
<dbReference type="InterPro" id="IPR002616">
    <property type="entry name" value="tRNA_ribo_trans-like"/>
</dbReference>
<dbReference type="Gene3D" id="3.10.450.90">
    <property type="entry name" value="ArcTGT, C2 domain"/>
    <property type="match status" value="1"/>
</dbReference>
<dbReference type="InterPro" id="IPR038250">
    <property type="entry name" value="TGT_C2_sf"/>
</dbReference>
<feature type="domain" description="tRNA-guanine transglycosylase patch-forming" evidence="6">
    <location>
        <begin position="457"/>
        <end position="538"/>
    </location>
</feature>
<dbReference type="UniPathway" id="UPA00393"/>
<dbReference type="STRING" id="1238424.J07HQW1_03419"/>
<dbReference type="EMBL" id="KE356560">
    <property type="protein sequence ID" value="ERG93358.1"/>
    <property type="molecule type" value="Genomic_DNA"/>
</dbReference>
<dbReference type="Proteomes" id="UP000030649">
    <property type="component" value="Unassembled WGS sequence"/>
</dbReference>
<dbReference type="Pfam" id="PF14810">
    <property type="entry name" value="TGT_C2"/>
    <property type="match status" value="1"/>
</dbReference>
<dbReference type="NCBIfam" id="NF040592">
    <property type="entry name" value="tRNA_mod_ArcS"/>
    <property type="match status" value="1"/>
</dbReference>
<dbReference type="Pfam" id="PF01702">
    <property type="entry name" value="TGT"/>
    <property type="match status" value="1"/>
</dbReference>
<dbReference type="AlphaFoldDB" id="U1N9X9"/>
<evidence type="ECO:0000256" key="1">
    <source>
        <dbReference type="ARBA" id="ARBA00005030"/>
    </source>
</evidence>